<accession>A0AAN7KIM1</accession>
<keyword evidence="4" id="KW-0812">Transmembrane</keyword>
<dbReference type="AlphaFoldDB" id="A0AAN7KIM1"/>
<comment type="caution">
    <text evidence="9">The sequence shown here is derived from an EMBL/GenBank/DDBJ whole genome shotgun (WGS) entry which is preliminary data.</text>
</comment>
<name>A0AAN7KIM1_9MYRT</name>
<keyword evidence="5" id="KW-1133">Transmembrane helix</keyword>
<dbReference type="PANTHER" id="PTHR33102">
    <property type="entry name" value="DVL19-RELATED-RELATED"/>
    <property type="match status" value="1"/>
</dbReference>
<dbReference type="GO" id="GO:0048367">
    <property type="term" value="P:shoot system development"/>
    <property type="evidence" value="ECO:0007669"/>
    <property type="project" value="UniProtKB-ARBA"/>
</dbReference>
<keyword evidence="6" id="KW-0472">Membrane</keyword>
<organism evidence="9 10">
    <name type="scientific">Trapa incisa</name>
    <dbReference type="NCBI Taxonomy" id="236973"/>
    <lineage>
        <taxon>Eukaryota</taxon>
        <taxon>Viridiplantae</taxon>
        <taxon>Streptophyta</taxon>
        <taxon>Embryophyta</taxon>
        <taxon>Tracheophyta</taxon>
        <taxon>Spermatophyta</taxon>
        <taxon>Magnoliopsida</taxon>
        <taxon>eudicotyledons</taxon>
        <taxon>Gunneridae</taxon>
        <taxon>Pentapetalae</taxon>
        <taxon>rosids</taxon>
        <taxon>malvids</taxon>
        <taxon>Myrtales</taxon>
        <taxon>Lythraceae</taxon>
        <taxon>Trapa</taxon>
    </lineage>
</organism>
<dbReference type="GO" id="GO:0005886">
    <property type="term" value="C:plasma membrane"/>
    <property type="evidence" value="ECO:0007669"/>
    <property type="project" value="UniProtKB-SubCell"/>
</dbReference>
<feature type="region of interest" description="Disordered" evidence="8">
    <location>
        <begin position="62"/>
        <end position="89"/>
    </location>
</feature>
<comment type="similarity">
    <text evidence="7">Belongs to the DVL/RTFL small polypeptides family.</text>
</comment>
<keyword evidence="3" id="KW-1003">Cell membrane</keyword>
<evidence type="ECO:0000256" key="3">
    <source>
        <dbReference type="ARBA" id="ARBA00022475"/>
    </source>
</evidence>
<feature type="compositionally biased region" description="Acidic residues" evidence="8">
    <location>
        <begin position="66"/>
        <end position="77"/>
    </location>
</feature>
<sequence>MEVNFLKFDQPRGWMMNEHSHRQTKKRPNRPAGSNYICIVIIYMARHVEVERISSWRVPASMDAVKEEEEDEEEEIEPMEKASSSCDPCRSFGQKCRHMINRQRARFYIVRRCVAMLLCWHEHKDP</sequence>
<evidence type="ECO:0000256" key="2">
    <source>
        <dbReference type="ARBA" id="ARBA00022473"/>
    </source>
</evidence>
<comment type="subcellular location">
    <subcellularLocation>
        <location evidence="1">Cell membrane</location>
        <topology evidence="1">Single-pass membrane protein</topology>
    </subcellularLocation>
</comment>
<evidence type="ECO:0000313" key="9">
    <source>
        <dbReference type="EMBL" id="KAK4765809.1"/>
    </source>
</evidence>
<dbReference type="InterPro" id="IPR012552">
    <property type="entry name" value="DVL"/>
</dbReference>
<keyword evidence="2" id="KW-0217">Developmental protein</keyword>
<dbReference type="EMBL" id="JAXIOK010000007">
    <property type="protein sequence ID" value="KAK4765809.1"/>
    <property type="molecule type" value="Genomic_DNA"/>
</dbReference>
<dbReference type="GO" id="GO:0008285">
    <property type="term" value="P:negative regulation of cell population proliferation"/>
    <property type="evidence" value="ECO:0007669"/>
    <property type="project" value="InterPro"/>
</dbReference>
<keyword evidence="10" id="KW-1185">Reference proteome</keyword>
<evidence type="ECO:0000313" key="10">
    <source>
        <dbReference type="Proteomes" id="UP001345219"/>
    </source>
</evidence>
<evidence type="ECO:0000256" key="7">
    <source>
        <dbReference type="ARBA" id="ARBA00024340"/>
    </source>
</evidence>
<evidence type="ECO:0000256" key="6">
    <source>
        <dbReference type="ARBA" id="ARBA00023136"/>
    </source>
</evidence>
<evidence type="ECO:0000256" key="5">
    <source>
        <dbReference type="ARBA" id="ARBA00022989"/>
    </source>
</evidence>
<evidence type="ECO:0000256" key="1">
    <source>
        <dbReference type="ARBA" id="ARBA00004162"/>
    </source>
</evidence>
<dbReference type="Pfam" id="PF08137">
    <property type="entry name" value="DVL"/>
    <property type="match status" value="1"/>
</dbReference>
<dbReference type="Proteomes" id="UP001345219">
    <property type="component" value="Chromosome 7"/>
</dbReference>
<reference evidence="9 10" key="1">
    <citation type="journal article" date="2023" name="Hortic Res">
        <title>Pangenome of water caltrop reveals structural variations and asymmetric subgenome divergence after allopolyploidization.</title>
        <authorList>
            <person name="Zhang X."/>
            <person name="Chen Y."/>
            <person name="Wang L."/>
            <person name="Yuan Y."/>
            <person name="Fang M."/>
            <person name="Shi L."/>
            <person name="Lu R."/>
            <person name="Comes H.P."/>
            <person name="Ma Y."/>
            <person name="Chen Y."/>
            <person name="Huang G."/>
            <person name="Zhou Y."/>
            <person name="Zheng Z."/>
            <person name="Qiu Y."/>
        </authorList>
    </citation>
    <scope>NUCLEOTIDE SEQUENCE [LARGE SCALE GENOMIC DNA]</scope>
    <source>
        <tissue evidence="9">Roots</tissue>
    </source>
</reference>
<protein>
    <submittedName>
        <fullName evidence="9">Uncharacterized protein</fullName>
    </submittedName>
</protein>
<proteinExistence type="inferred from homology"/>
<gene>
    <name evidence="9" type="ORF">SAY87_007451</name>
</gene>
<evidence type="ECO:0000256" key="4">
    <source>
        <dbReference type="ARBA" id="ARBA00022692"/>
    </source>
</evidence>
<dbReference type="InterPro" id="IPR051525">
    <property type="entry name" value="DVL_RTFL_regulatory"/>
</dbReference>
<evidence type="ECO:0000256" key="8">
    <source>
        <dbReference type="SAM" id="MobiDB-lite"/>
    </source>
</evidence>